<dbReference type="SUPFAM" id="SSF50242">
    <property type="entry name" value="TIMP-like"/>
    <property type="match status" value="1"/>
</dbReference>
<sequence length="107" mass="12184">MIRRRRSLQLRHFHSSFEVSRFEGTLSSHESHSCIFDPAKFNDSLQNVPLVISATVLNVTADPKDNRLQAATVRVKRIFKGLNIINNRKKIVIHGLGNVQFKTGFVI</sequence>
<evidence type="ECO:0000313" key="1">
    <source>
        <dbReference type="EMBL" id="EJW78052.1"/>
    </source>
</evidence>
<gene>
    <name evidence="1" type="ORF">WUBG_11038</name>
</gene>
<dbReference type="AlphaFoldDB" id="J9EM25"/>
<dbReference type="EMBL" id="ADBV01007031">
    <property type="protein sequence ID" value="EJW78052.1"/>
    <property type="molecule type" value="Genomic_DNA"/>
</dbReference>
<comment type="caution">
    <text evidence="1">The sequence shown here is derived from an EMBL/GenBank/DDBJ whole genome shotgun (WGS) entry which is preliminary data.</text>
</comment>
<reference evidence="2" key="1">
    <citation type="submission" date="2012-08" db="EMBL/GenBank/DDBJ databases">
        <title>The Genome Sequence of Wuchereria bancrofti.</title>
        <authorList>
            <person name="Nutman T.B."/>
            <person name="Fink D.L."/>
            <person name="Russ C."/>
            <person name="Young S."/>
            <person name="Zeng Q."/>
            <person name="Koehrsen M."/>
            <person name="Alvarado L."/>
            <person name="Berlin A."/>
            <person name="Chapman S.B."/>
            <person name="Chen Z."/>
            <person name="Freedman E."/>
            <person name="Gellesch M."/>
            <person name="Goldberg J."/>
            <person name="Griggs A."/>
            <person name="Gujja S."/>
            <person name="Heilman E.R."/>
            <person name="Heiman D."/>
            <person name="Hepburn T."/>
            <person name="Howarth C."/>
            <person name="Jen D."/>
            <person name="Larson L."/>
            <person name="Lewis B."/>
            <person name="Mehta T."/>
            <person name="Park D."/>
            <person name="Pearson M."/>
            <person name="Roberts A."/>
            <person name="Saif S."/>
            <person name="Shea T."/>
            <person name="Shenoy N."/>
            <person name="Sisk P."/>
            <person name="Stolte C."/>
            <person name="Sykes S."/>
            <person name="Walk T."/>
            <person name="White J."/>
            <person name="Yandava C."/>
            <person name="Haas B."/>
            <person name="Henn M.R."/>
            <person name="Nusbaum C."/>
            <person name="Birren B."/>
        </authorList>
    </citation>
    <scope>NUCLEOTIDE SEQUENCE [LARGE SCALE GENOMIC DNA]</scope>
    <source>
        <strain evidence="2">NA</strain>
    </source>
</reference>
<accession>J9EM25</accession>
<evidence type="ECO:0000313" key="2">
    <source>
        <dbReference type="Proteomes" id="UP000004810"/>
    </source>
</evidence>
<protein>
    <submittedName>
        <fullName evidence="1">Uncharacterized protein</fullName>
    </submittedName>
</protein>
<proteinExistence type="predicted"/>
<dbReference type="Gene3D" id="2.40.50.120">
    <property type="match status" value="1"/>
</dbReference>
<name>J9EM25_WUCBA</name>
<dbReference type="Proteomes" id="UP000004810">
    <property type="component" value="Unassembled WGS sequence"/>
</dbReference>
<dbReference type="InterPro" id="IPR008993">
    <property type="entry name" value="TIMP-like_OB-fold"/>
</dbReference>
<organism evidence="1 2">
    <name type="scientific">Wuchereria bancrofti</name>
    <dbReference type="NCBI Taxonomy" id="6293"/>
    <lineage>
        <taxon>Eukaryota</taxon>
        <taxon>Metazoa</taxon>
        <taxon>Ecdysozoa</taxon>
        <taxon>Nematoda</taxon>
        <taxon>Chromadorea</taxon>
        <taxon>Rhabditida</taxon>
        <taxon>Spirurina</taxon>
        <taxon>Spiruromorpha</taxon>
        <taxon>Filarioidea</taxon>
        <taxon>Onchocercidae</taxon>
        <taxon>Wuchereria</taxon>
    </lineage>
</organism>